<keyword evidence="2" id="KW-0418">Kinase</keyword>
<gene>
    <name evidence="1" type="ORF">HX871_30540</name>
    <name evidence="2" type="ORF">HX893_20310</name>
</gene>
<evidence type="ECO:0000313" key="1">
    <source>
        <dbReference type="EMBL" id="NWD98763.1"/>
    </source>
</evidence>
<comment type="caution">
    <text evidence="2">The sequence shown here is derived from an EMBL/GenBank/DDBJ whole genome shotgun (WGS) entry which is preliminary data.</text>
</comment>
<dbReference type="EMBL" id="JACASD010000051">
    <property type="protein sequence ID" value="NWE90474.1"/>
    <property type="molecule type" value="Genomic_DNA"/>
</dbReference>
<sequence length="286" mass="32199">MKKILGLAAKARSGKDTAASILLTHPQVAAYALADPLKAGCQALFALTPEQTWDDTAKEKTLTAWGLSPREFFQLVGTEWMRTHDSLHWLKRADREINGEVLPPSPLSAEQATDPDAAFIQAAQAFFGLSDSQAWDIAQRDVEDAFWGLSVDAMIELVKKLTLRDFPHFHAQRFAHLNLSKHEQGKNITAPKLDLENKEVIIIKDIRFENEAEYIRNLNGEIWHVVRHHLEQVKQHSSEAGIEVAQGDIVIENNGSLAEYKHAIENAWNDLIQKIDLQNNKNDSRS</sequence>
<dbReference type="GO" id="GO:0016301">
    <property type="term" value="F:kinase activity"/>
    <property type="evidence" value="ECO:0007669"/>
    <property type="project" value="UniProtKB-KW"/>
</dbReference>
<dbReference type="EMBL" id="JACARY010000088">
    <property type="protein sequence ID" value="NWD98763.1"/>
    <property type="molecule type" value="Genomic_DNA"/>
</dbReference>
<dbReference type="Pfam" id="PF21448">
    <property type="entry name" value="DNMK"/>
    <property type="match status" value="1"/>
</dbReference>
<reference evidence="3 4" key="1">
    <citation type="submission" date="2020-04" db="EMBL/GenBank/DDBJ databases">
        <title>Molecular characterization of pseudomonads from Agaricus bisporus reveal novel blotch 2 pathogens in Western Europe.</title>
        <authorList>
            <person name="Taparia T."/>
            <person name="Krijger M."/>
            <person name="Haynes E."/>
            <person name="Elpinstone J.G."/>
            <person name="Noble R."/>
            <person name="Van Der Wolf J."/>
        </authorList>
    </citation>
    <scope>NUCLEOTIDE SEQUENCE [LARGE SCALE GENOMIC DNA]</scope>
    <source>
        <strain evidence="1 3">P7774</strain>
        <strain evidence="2 4">P8021</strain>
    </source>
</reference>
<dbReference type="InterPro" id="IPR027417">
    <property type="entry name" value="P-loop_NTPase"/>
</dbReference>
<dbReference type="RefSeq" id="WP_177062169.1">
    <property type="nucleotide sequence ID" value="NZ_JACARY010000088.1"/>
</dbReference>
<evidence type="ECO:0000313" key="4">
    <source>
        <dbReference type="Proteomes" id="UP000585226"/>
    </source>
</evidence>
<dbReference type="InterPro" id="IPR048444">
    <property type="entry name" value="DNMK"/>
</dbReference>
<dbReference type="Proteomes" id="UP000585226">
    <property type="component" value="Unassembled WGS sequence"/>
</dbReference>
<keyword evidence="2" id="KW-0808">Transferase</keyword>
<name>A0A7Y8KJ04_9PSED</name>
<accession>A0A7Y8KJ04</accession>
<dbReference type="Proteomes" id="UP000572863">
    <property type="component" value="Unassembled WGS sequence"/>
</dbReference>
<evidence type="ECO:0000313" key="2">
    <source>
        <dbReference type="EMBL" id="NWE90474.1"/>
    </source>
</evidence>
<dbReference type="AlphaFoldDB" id="A0A7Y8KJ04"/>
<protein>
    <submittedName>
        <fullName evidence="2">Deoxynucleotide monophosphate kinase</fullName>
    </submittedName>
</protein>
<organism evidence="2 4">
    <name type="scientific">Pseudomonas reactans</name>
    <dbReference type="NCBI Taxonomy" id="117680"/>
    <lineage>
        <taxon>Bacteria</taxon>
        <taxon>Pseudomonadati</taxon>
        <taxon>Pseudomonadota</taxon>
        <taxon>Gammaproteobacteria</taxon>
        <taxon>Pseudomonadales</taxon>
        <taxon>Pseudomonadaceae</taxon>
        <taxon>Pseudomonas</taxon>
    </lineage>
</organism>
<dbReference type="SUPFAM" id="SSF52540">
    <property type="entry name" value="P-loop containing nucleoside triphosphate hydrolases"/>
    <property type="match status" value="1"/>
</dbReference>
<evidence type="ECO:0000313" key="3">
    <source>
        <dbReference type="Proteomes" id="UP000572863"/>
    </source>
</evidence>
<keyword evidence="3" id="KW-1185">Reference proteome</keyword>
<proteinExistence type="predicted"/>
<dbReference type="Gene3D" id="3.40.50.300">
    <property type="entry name" value="P-loop containing nucleotide triphosphate hydrolases"/>
    <property type="match status" value="2"/>
</dbReference>